<reference evidence="4" key="1">
    <citation type="submission" date="2018-08" db="EMBL/GenBank/DDBJ databases">
        <authorList>
            <person name="Rossello M."/>
        </authorList>
    </citation>
    <scope>NUCLEOTIDE SEQUENCE [LARGE SCALE GENOMIC DNA]</scope>
    <source>
        <strain evidence="4">cv. Chinese Spring</strain>
    </source>
</reference>
<dbReference type="Gramene" id="TraesWEE_scaffold_037020_01G000300.1">
    <property type="protein sequence ID" value="TraesWEE_scaffold_037020_01G000300.1"/>
    <property type="gene ID" value="TraesWEE_scaffold_037020_01G000300"/>
</dbReference>
<dbReference type="AlphaFoldDB" id="A0A3B6SJV1"/>
<dbReference type="GO" id="GO:0046872">
    <property type="term" value="F:metal ion binding"/>
    <property type="evidence" value="ECO:0007669"/>
    <property type="project" value="UniProtKB-KW"/>
</dbReference>
<dbReference type="Gramene" id="TraesCS7B03G1105300.1">
    <property type="protein sequence ID" value="TraesCS7B03G1105300.1.CDS"/>
    <property type="gene ID" value="TraesCS7B03G1105300"/>
</dbReference>
<evidence type="ECO:0000256" key="2">
    <source>
        <dbReference type="ARBA" id="ARBA00023004"/>
    </source>
</evidence>
<dbReference type="InterPro" id="IPR044861">
    <property type="entry name" value="IPNS-like_FE2OG_OXY"/>
</dbReference>
<evidence type="ECO:0000313" key="5">
    <source>
        <dbReference type="Proteomes" id="UP000019116"/>
    </source>
</evidence>
<dbReference type="Gramene" id="TraesRN7B0101085000.1">
    <property type="protein sequence ID" value="TraesRN7B0101085000.1"/>
    <property type="gene ID" value="TraesRN7B0101085000"/>
</dbReference>
<dbReference type="PANTHER" id="PTHR47991">
    <property type="entry name" value="OXOGLUTARATE/IRON-DEPENDENT DIOXYGENASE"/>
    <property type="match status" value="1"/>
</dbReference>
<dbReference type="InterPro" id="IPR050295">
    <property type="entry name" value="Plant_2OG-oxidoreductases"/>
</dbReference>
<dbReference type="Pfam" id="PF03171">
    <property type="entry name" value="2OG-FeII_Oxy"/>
    <property type="match status" value="1"/>
</dbReference>
<dbReference type="Gramene" id="TraesCAD_scaffold_064580_01G000100.1">
    <property type="protein sequence ID" value="TraesCAD_scaffold_064580_01G000100.1"/>
    <property type="gene ID" value="TraesCAD_scaffold_064580_01G000100"/>
</dbReference>
<feature type="domain" description="Isopenicillin N synthase-like Fe(2+) 2OG dioxygenase" evidence="3">
    <location>
        <begin position="77"/>
        <end position="110"/>
    </location>
</feature>
<name>A0A3B6SJV1_WHEAT</name>
<dbReference type="Gramene" id="TraesROB_scaffold_030427_01G000100.1">
    <property type="protein sequence ID" value="TraesROB_scaffold_030427_01G000100.1"/>
    <property type="gene ID" value="TraesROB_scaffold_030427_01G000100"/>
</dbReference>
<sequence>MAYNQQFKILEVPPIVQELVAGGLQEPPGQYVVPEQDRPAATVSEMPEPIPIVDLSRMSSNSAEEFTKLQSALENWDLFLILSNGFFKSPVHRVVTNVEKERLSLVMFYTLDPETEIEPVSELVDEKRPTQYMKMKNKDYIAKFYKTYATGKLAIDNMKI</sequence>
<protein>
    <recommendedName>
        <fullName evidence="3">Isopenicillin N synthase-like Fe(2+) 2OG dioxygenase domain-containing protein</fullName>
    </recommendedName>
</protein>
<keyword evidence="1" id="KW-0479">Metal-binding</keyword>
<dbReference type="GeneID" id="123160862"/>
<dbReference type="Gramene" id="TraesCS7B02G409900.1">
    <property type="protein sequence ID" value="TraesCS7B02G409900.1"/>
    <property type="gene ID" value="TraesCS7B02G409900"/>
</dbReference>
<dbReference type="RefSeq" id="XP_044434648.1">
    <property type="nucleotide sequence ID" value="XM_044578713.1"/>
</dbReference>
<accession>A0A3B6SJV1</accession>
<dbReference type="Gene3D" id="2.60.120.330">
    <property type="entry name" value="B-lactam Antibiotic, Isopenicillin N Synthase, Chain"/>
    <property type="match status" value="2"/>
</dbReference>
<dbReference type="OMA" id="HNAGWIP"/>
<proteinExistence type="predicted"/>
<dbReference type="STRING" id="4565.A0A3B6SJV1"/>
<evidence type="ECO:0000313" key="4">
    <source>
        <dbReference type="EnsemblPlants" id="TraesCS7B02G409900.1"/>
    </source>
</evidence>
<dbReference type="OrthoDB" id="288590at2759"/>
<dbReference type="InterPro" id="IPR027443">
    <property type="entry name" value="IPNS-like_sf"/>
</dbReference>
<dbReference type="Gramene" id="TraesCLE_scaffold_005151_01G000300.1">
    <property type="protein sequence ID" value="TraesCLE_scaffold_005151_01G000300.1"/>
    <property type="gene ID" value="TraesCLE_scaffold_005151_01G000300"/>
</dbReference>
<dbReference type="Proteomes" id="UP000019116">
    <property type="component" value="Chromosome 7B"/>
</dbReference>
<dbReference type="SUPFAM" id="SSF51197">
    <property type="entry name" value="Clavaminate synthase-like"/>
    <property type="match status" value="2"/>
</dbReference>
<reference evidence="4" key="2">
    <citation type="submission" date="2018-10" db="UniProtKB">
        <authorList>
            <consortium name="EnsemblPlants"/>
        </authorList>
    </citation>
    <scope>IDENTIFICATION</scope>
</reference>
<keyword evidence="2" id="KW-0408">Iron</keyword>
<dbReference type="EnsemblPlants" id="TraesCS7B02G409900.1">
    <property type="protein sequence ID" value="TraesCS7B02G409900.1"/>
    <property type="gene ID" value="TraesCS7B02G409900"/>
</dbReference>
<dbReference type="PaxDb" id="4565-Traes_7BL_00C8D3DD9.2"/>
<keyword evidence="5" id="KW-1185">Reference proteome</keyword>
<organism evidence="4">
    <name type="scientific">Triticum aestivum</name>
    <name type="common">Wheat</name>
    <dbReference type="NCBI Taxonomy" id="4565"/>
    <lineage>
        <taxon>Eukaryota</taxon>
        <taxon>Viridiplantae</taxon>
        <taxon>Streptophyta</taxon>
        <taxon>Embryophyta</taxon>
        <taxon>Tracheophyta</taxon>
        <taxon>Spermatophyta</taxon>
        <taxon>Magnoliopsida</taxon>
        <taxon>Liliopsida</taxon>
        <taxon>Poales</taxon>
        <taxon>Poaceae</taxon>
        <taxon>BOP clade</taxon>
        <taxon>Pooideae</taxon>
        <taxon>Triticodae</taxon>
        <taxon>Triticeae</taxon>
        <taxon>Triticinae</taxon>
        <taxon>Triticum</taxon>
    </lineage>
</organism>
<gene>
    <name evidence="4" type="primary">LOC123160862</name>
</gene>
<evidence type="ECO:0000259" key="3">
    <source>
        <dbReference type="Pfam" id="PF03171"/>
    </source>
</evidence>
<evidence type="ECO:0000256" key="1">
    <source>
        <dbReference type="ARBA" id="ARBA00022723"/>
    </source>
</evidence>